<comment type="similarity">
    <text evidence="4 22">Belongs to the complex I 23 kDa subunit family.</text>
</comment>
<evidence type="ECO:0000256" key="6">
    <source>
        <dbReference type="ARBA" id="ARBA00022485"/>
    </source>
</evidence>
<evidence type="ECO:0000256" key="4">
    <source>
        <dbReference type="ARBA" id="ARBA00010277"/>
    </source>
</evidence>
<keyword evidence="12 23" id="KW-1133">Transmembrane helix</keyword>
<name>A0A2X4VER0_SERPL</name>
<protein>
    <recommendedName>
        <fullName evidence="20 22">NADH-quinone oxidoreductase subunit I</fullName>
        <ecNumber evidence="22">7.1.1.-</ecNumber>
    </recommendedName>
    <alternativeName>
        <fullName evidence="22">NADH dehydrogenase I subunit I</fullName>
    </alternativeName>
    <alternativeName>
        <fullName evidence="22">NDH-1 subunit I</fullName>
    </alternativeName>
</protein>
<sequence>MTLKELLVGFGTQVRSIWMIGLHAFAKRETQMYPEEPVYLPPRYRGRIVLTRDPDGEERCVACNLCAVACPVGCISLQKAEQKDGRWYPEFFRINFSRCIFCGLCEEACPTTAIQLTPDFEMGEFKRQDLVYEKEDLLISGRVNIRNITSTGWPVWRLTAKPRAKPKMKPNRSTSKVCCLKEPASMEIAFYLAGLIAIVATIRVISHTNPVHALLYLIVSLLAISAVFFSLGAYFAAALEIIVYAGAIMVLFVFVVMMLNLGNAVQQQEREWLKPSVWIGPGLMSLALLVVLIVAIRSLSDQGISGEMVDAKAVGISLFGPYVLAVELASMLLLAGLVVAFHIGREHKPGEVLSNAPASSEMARRKSEEQA</sequence>
<dbReference type="Proteomes" id="UP000248897">
    <property type="component" value="Chromosome 1"/>
</dbReference>
<feature type="binding site" evidence="22">
    <location>
        <position position="63"/>
    </location>
    <ligand>
        <name>[4Fe-4S] cluster</name>
        <dbReference type="ChEBI" id="CHEBI:49883"/>
        <label>1</label>
    </ligand>
</feature>
<keyword evidence="11 22" id="KW-1278">Translocase</keyword>
<dbReference type="GO" id="GO:0050136">
    <property type="term" value="F:NADH dehydrogenase (quinone) (non-electrogenic) activity"/>
    <property type="evidence" value="ECO:0007669"/>
    <property type="project" value="UniProtKB-UniRule"/>
</dbReference>
<evidence type="ECO:0000256" key="15">
    <source>
        <dbReference type="ARBA" id="ARBA00023027"/>
    </source>
</evidence>
<keyword evidence="10" id="KW-0677">Repeat</keyword>
<feature type="binding site" evidence="22">
    <location>
        <position position="99"/>
    </location>
    <ligand>
        <name>[4Fe-4S] cluster</name>
        <dbReference type="ChEBI" id="CHEBI:49883"/>
        <label>2</label>
    </ligand>
</feature>
<keyword evidence="6 22" id="KW-0004">4Fe-4S</keyword>
<evidence type="ECO:0000256" key="16">
    <source>
        <dbReference type="ARBA" id="ARBA00023075"/>
    </source>
</evidence>
<dbReference type="GO" id="GO:0005886">
    <property type="term" value="C:plasma membrane"/>
    <property type="evidence" value="ECO:0007669"/>
    <property type="project" value="UniProtKB-SubCell"/>
</dbReference>
<keyword evidence="13 22" id="KW-0408">Iron</keyword>
<feature type="binding site" evidence="22">
    <location>
        <position position="66"/>
    </location>
    <ligand>
        <name>[4Fe-4S] cluster</name>
        <dbReference type="ChEBI" id="CHEBI:49883"/>
        <label>1</label>
    </ligand>
</feature>
<dbReference type="GO" id="GO:0005506">
    <property type="term" value="F:iron ion binding"/>
    <property type="evidence" value="ECO:0007669"/>
    <property type="project" value="UniProtKB-UniRule"/>
</dbReference>
<dbReference type="FunFam" id="3.30.70.3270:FF:000002">
    <property type="entry name" value="NADH-quinone oxidoreductase subunit I"/>
    <property type="match status" value="1"/>
</dbReference>
<comment type="subunit">
    <text evidence="19 22">NDH-1 is composed of 13 different subunits. Subunits NuoA, H, J, K, L, M, N constitute the membrane sector of the complex.</text>
</comment>
<dbReference type="InterPro" id="IPR017896">
    <property type="entry name" value="4Fe4S_Fe-S-bd"/>
</dbReference>
<comment type="subcellular location">
    <subcellularLocation>
        <location evidence="1">Cell inner membrane</location>
        <topology evidence="1">Peripheral membrane protein</topology>
    </subcellularLocation>
    <subcellularLocation>
        <location evidence="2 23">Cell membrane</location>
        <topology evidence="2 23">Multi-pass membrane protein</topology>
    </subcellularLocation>
    <subcellularLocation>
        <location evidence="22">Cell membrane</location>
        <topology evidence="22">Peripheral membrane protein</topology>
    </subcellularLocation>
</comment>
<dbReference type="InterPro" id="IPR010226">
    <property type="entry name" value="NADH_quinone_OxRdtase_chainI"/>
</dbReference>
<evidence type="ECO:0000256" key="9">
    <source>
        <dbReference type="ARBA" id="ARBA00022723"/>
    </source>
</evidence>
<evidence type="ECO:0000256" key="14">
    <source>
        <dbReference type="ARBA" id="ARBA00023014"/>
    </source>
</evidence>
<evidence type="ECO:0000256" key="3">
    <source>
        <dbReference type="ARBA" id="ARBA00005698"/>
    </source>
</evidence>
<comment type="subunit">
    <text evidence="18">Composed of 13 different subunits. Subunits NuoA, H, J, K, L, M, N constitute the membrane sector of the complex.</text>
</comment>
<evidence type="ECO:0000256" key="11">
    <source>
        <dbReference type="ARBA" id="ARBA00022967"/>
    </source>
</evidence>
<evidence type="ECO:0000313" key="26">
    <source>
        <dbReference type="EMBL" id="SQI43780.1"/>
    </source>
</evidence>
<evidence type="ECO:0000256" key="17">
    <source>
        <dbReference type="ARBA" id="ARBA00023136"/>
    </source>
</evidence>
<evidence type="ECO:0000259" key="25">
    <source>
        <dbReference type="PROSITE" id="PS51379"/>
    </source>
</evidence>
<comment type="function">
    <text evidence="23">NDH-1 shuttles electrons from NADH, via FMN and iron-sulfur (Fe-S) centers, to quinones in the respiratory chain. Couples the redox reaction to proton translocation (for every two electrons transferred, four hydrogen ions are translocated across the cytoplasmic membrane), and thus conserves the redox energy in a proton gradient.</text>
</comment>
<evidence type="ECO:0000256" key="13">
    <source>
        <dbReference type="ARBA" id="ARBA00023004"/>
    </source>
</evidence>
<dbReference type="NCBIfam" id="NF004536">
    <property type="entry name" value="PRK05888.1-1"/>
    <property type="match status" value="1"/>
</dbReference>
<dbReference type="InterPro" id="IPR001457">
    <property type="entry name" value="NADH_UbQ/plastoQ_OxRdtase_su6"/>
</dbReference>
<dbReference type="GO" id="GO:0008137">
    <property type="term" value="F:NADH dehydrogenase (ubiquinone) activity"/>
    <property type="evidence" value="ECO:0007669"/>
    <property type="project" value="UniProtKB-UniRule"/>
</dbReference>
<dbReference type="FunFam" id="1.20.120.1200:FF:000001">
    <property type="entry name" value="NADH-quinone oxidoreductase subunit J"/>
    <property type="match status" value="1"/>
</dbReference>
<feature type="transmembrane region" description="Helical" evidence="23">
    <location>
        <begin position="319"/>
        <end position="341"/>
    </location>
</feature>
<feature type="transmembrane region" description="Helical" evidence="23">
    <location>
        <begin position="277"/>
        <end position="299"/>
    </location>
</feature>
<dbReference type="AlphaFoldDB" id="A0A2X4VER0"/>
<dbReference type="Pfam" id="PF12838">
    <property type="entry name" value="Fer4_7"/>
    <property type="match status" value="1"/>
</dbReference>
<comment type="cofactor">
    <cofactor evidence="22">
        <name>[4Fe-4S] cluster</name>
        <dbReference type="ChEBI" id="CHEBI:49883"/>
    </cofactor>
    <text evidence="22">Binds 2 [4Fe-4S] clusters per subunit.</text>
</comment>
<evidence type="ECO:0000256" key="23">
    <source>
        <dbReference type="RuleBase" id="RU004429"/>
    </source>
</evidence>
<keyword evidence="15 22" id="KW-0520">NAD</keyword>
<reference evidence="26 27" key="1">
    <citation type="submission" date="2018-06" db="EMBL/GenBank/DDBJ databases">
        <authorList>
            <consortium name="Pathogen Informatics"/>
            <person name="Doyle S."/>
        </authorList>
    </citation>
    <scope>NUCLEOTIDE SEQUENCE [LARGE SCALE GENOMIC DNA]</scope>
    <source>
        <strain evidence="26 27">NCTC12961</strain>
    </source>
</reference>
<feature type="transmembrane region" description="Helical" evidence="23">
    <location>
        <begin position="188"/>
        <end position="206"/>
    </location>
</feature>
<evidence type="ECO:0000256" key="8">
    <source>
        <dbReference type="ARBA" id="ARBA00022719"/>
    </source>
</evidence>
<evidence type="ECO:0000256" key="19">
    <source>
        <dbReference type="ARBA" id="ARBA00038844"/>
    </source>
</evidence>
<comment type="similarity">
    <text evidence="3 23">Belongs to the complex I subunit 6 family.</text>
</comment>
<evidence type="ECO:0000256" key="21">
    <source>
        <dbReference type="ARBA" id="ARBA00047712"/>
    </source>
</evidence>
<dbReference type="GO" id="GO:0051539">
    <property type="term" value="F:4 iron, 4 sulfur cluster binding"/>
    <property type="evidence" value="ECO:0007669"/>
    <property type="project" value="UniProtKB-KW"/>
</dbReference>
<feature type="binding site" evidence="22">
    <location>
        <position position="102"/>
    </location>
    <ligand>
        <name>[4Fe-4S] cluster</name>
        <dbReference type="ChEBI" id="CHEBI:49883"/>
        <label>2</label>
    </ligand>
</feature>
<evidence type="ECO:0000256" key="7">
    <source>
        <dbReference type="ARBA" id="ARBA00022692"/>
    </source>
</evidence>
<dbReference type="SUPFAM" id="SSF54862">
    <property type="entry name" value="4Fe-4S ferredoxins"/>
    <property type="match status" value="1"/>
</dbReference>
<feature type="transmembrane region" description="Helical" evidence="23">
    <location>
        <begin position="241"/>
        <end position="265"/>
    </location>
</feature>
<proteinExistence type="inferred from homology"/>
<dbReference type="GO" id="GO:0009060">
    <property type="term" value="P:aerobic respiration"/>
    <property type="evidence" value="ECO:0007669"/>
    <property type="project" value="TreeGrafter"/>
</dbReference>
<feature type="compositionally biased region" description="Basic and acidic residues" evidence="24">
    <location>
        <begin position="362"/>
        <end position="371"/>
    </location>
</feature>
<organism evidence="26 27">
    <name type="scientific">Serratia plymuthica</name>
    <dbReference type="NCBI Taxonomy" id="82996"/>
    <lineage>
        <taxon>Bacteria</taxon>
        <taxon>Pseudomonadati</taxon>
        <taxon>Pseudomonadota</taxon>
        <taxon>Gammaproteobacteria</taxon>
        <taxon>Enterobacterales</taxon>
        <taxon>Yersiniaceae</taxon>
        <taxon>Serratia</taxon>
    </lineage>
</organism>
<dbReference type="GO" id="GO:0048038">
    <property type="term" value="F:quinone binding"/>
    <property type="evidence" value="ECO:0007669"/>
    <property type="project" value="UniProtKB-UniRule"/>
</dbReference>
<gene>
    <name evidence="26" type="primary">nuoI_1</name>
    <name evidence="22" type="synonym">nuoI</name>
    <name evidence="26" type="ORF">NCTC12961_04099</name>
</gene>
<keyword evidence="5 22" id="KW-1003">Cell membrane</keyword>
<dbReference type="EC" id="7.1.1.-" evidence="22"/>
<dbReference type="Gene3D" id="1.20.120.1200">
    <property type="entry name" value="NADH-ubiquinone/plastoquinone oxidoreductase chain 6, subunit NuoJ"/>
    <property type="match status" value="1"/>
</dbReference>
<evidence type="ECO:0000313" key="27">
    <source>
        <dbReference type="Proteomes" id="UP000248897"/>
    </source>
</evidence>
<dbReference type="Gene3D" id="3.30.70.3270">
    <property type="match status" value="1"/>
</dbReference>
<evidence type="ECO:0000256" key="2">
    <source>
        <dbReference type="ARBA" id="ARBA00004651"/>
    </source>
</evidence>
<feature type="binding site" evidence="22">
    <location>
        <position position="60"/>
    </location>
    <ligand>
        <name>[4Fe-4S] cluster</name>
        <dbReference type="ChEBI" id="CHEBI:49883"/>
        <label>1</label>
    </ligand>
</feature>
<dbReference type="PROSITE" id="PS00198">
    <property type="entry name" value="4FE4S_FER_1"/>
    <property type="match status" value="1"/>
</dbReference>
<feature type="binding site" evidence="22">
    <location>
        <position position="70"/>
    </location>
    <ligand>
        <name>[4Fe-4S] cluster</name>
        <dbReference type="ChEBI" id="CHEBI:49883"/>
        <label>2</label>
    </ligand>
</feature>
<feature type="binding site" evidence="22">
    <location>
        <position position="109"/>
    </location>
    <ligand>
        <name>[4Fe-4S] cluster</name>
        <dbReference type="ChEBI" id="CHEBI:49883"/>
        <label>1</label>
    </ligand>
</feature>
<keyword evidence="17 22" id="KW-0472">Membrane</keyword>
<keyword evidence="14 22" id="KW-0411">Iron-sulfur</keyword>
<dbReference type="InterPro" id="IPR017900">
    <property type="entry name" value="4Fe4S_Fe_S_CS"/>
</dbReference>
<keyword evidence="8 22" id="KW-0874">Quinone</keyword>
<evidence type="ECO:0000256" key="24">
    <source>
        <dbReference type="SAM" id="MobiDB-lite"/>
    </source>
</evidence>
<dbReference type="PROSITE" id="PS51379">
    <property type="entry name" value="4FE4S_FER_2"/>
    <property type="match status" value="2"/>
</dbReference>
<evidence type="ECO:0000256" key="22">
    <source>
        <dbReference type="HAMAP-Rule" id="MF_01351"/>
    </source>
</evidence>
<dbReference type="HAMAP" id="MF_01351">
    <property type="entry name" value="NDH1_NuoI"/>
    <property type="match status" value="1"/>
</dbReference>
<dbReference type="InterPro" id="IPR042106">
    <property type="entry name" value="Nuo/plastoQ_OxRdtase_6_NuoJ"/>
</dbReference>
<comment type="function">
    <text evidence="22">NDH-1 shuttles electrons from NADH, via FMN and iron-sulfur (Fe-S) centers, to quinones in the respiratory chain. The immediate electron acceptor for the enzyme in this species is believed to be ubiquinone. Couples the redox reaction to proton translocation (for every two electrons transferred, four hydrogen ions are translocated across the cytoplasmic membrane), and thus conserves the redox energy in a proton gradient.</text>
</comment>
<feature type="domain" description="4Fe-4S ferredoxin-type" evidence="25">
    <location>
        <begin position="90"/>
        <end position="119"/>
    </location>
</feature>
<keyword evidence="9 22" id="KW-0479">Metal-binding</keyword>
<keyword evidence="7 23" id="KW-0812">Transmembrane</keyword>
<dbReference type="Pfam" id="PF00499">
    <property type="entry name" value="Oxidored_q3"/>
    <property type="match status" value="1"/>
</dbReference>
<dbReference type="PANTHER" id="PTHR10849">
    <property type="entry name" value="NADH DEHYDROGENASE UBIQUINONE IRON-SULFUR PROTEIN 8, MITOCHONDRIAL"/>
    <property type="match status" value="1"/>
</dbReference>
<dbReference type="EMBL" id="LS483469">
    <property type="protein sequence ID" value="SQI43780.1"/>
    <property type="molecule type" value="Genomic_DNA"/>
</dbReference>
<feature type="transmembrane region" description="Helical" evidence="23">
    <location>
        <begin position="213"/>
        <end position="235"/>
    </location>
</feature>
<accession>A0A2X4VER0</accession>
<dbReference type="STRING" id="82996.ADP72_18770"/>
<evidence type="ECO:0000256" key="12">
    <source>
        <dbReference type="ARBA" id="ARBA00022989"/>
    </source>
</evidence>
<evidence type="ECO:0000256" key="10">
    <source>
        <dbReference type="ARBA" id="ARBA00022737"/>
    </source>
</evidence>
<evidence type="ECO:0000256" key="1">
    <source>
        <dbReference type="ARBA" id="ARBA00004417"/>
    </source>
</evidence>
<dbReference type="NCBIfam" id="NF005162">
    <property type="entry name" value="PRK06638.1-1"/>
    <property type="match status" value="1"/>
</dbReference>
<evidence type="ECO:0000256" key="5">
    <source>
        <dbReference type="ARBA" id="ARBA00022475"/>
    </source>
</evidence>
<feature type="binding site" evidence="22">
    <location>
        <position position="105"/>
    </location>
    <ligand>
        <name>[4Fe-4S] cluster</name>
        <dbReference type="ChEBI" id="CHEBI:49883"/>
        <label>2</label>
    </ligand>
</feature>
<dbReference type="NCBIfam" id="TIGR01971">
    <property type="entry name" value="NuoI"/>
    <property type="match status" value="1"/>
</dbReference>
<dbReference type="PANTHER" id="PTHR10849:SF20">
    <property type="entry name" value="NADH DEHYDROGENASE [UBIQUINONE] IRON-SULFUR PROTEIN 8, MITOCHONDRIAL"/>
    <property type="match status" value="1"/>
</dbReference>
<keyword evidence="16 22" id="KW-0830">Ubiquinone</keyword>
<evidence type="ECO:0000256" key="18">
    <source>
        <dbReference type="ARBA" id="ARBA00025811"/>
    </source>
</evidence>
<comment type="catalytic activity">
    <reaction evidence="21 22 23">
        <text>a quinone + NADH + 5 H(+)(in) = a quinol + NAD(+) + 4 H(+)(out)</text>
        <dbReference type="Rhea" id="RHEA:57888"/>
        <dbReference type="ChEBI" id="CHEBI:15378"/>
        <dbReference type="ChEBI" id="CHEBI:24646"/>
        <dbReference type="ChEBI" id="CHEBI:57540"/>
        <dbReference type="ChEBI" id="CHEBI:57945"/>
        <dbReference type="ChEBI" id="CHEBI:132124"/>
    </reaction>
</comment>
<evidence type="ECO:0000256" key="20">
    <source>
        <dbReference type="ARBA" id="ARBA00040641"/>
    </source>
</evidence>
<feature type="region of interest" description="Disordered" evidence="24">
    <location>
        <begin position="352"/>
        <end position="371"/>
    </location>
</feature>
<feature type="domain" description="4Fe-4S ferredoxin-type" evidence="25">
    <location>
        <begin position="50"/>
        <end position="80"/>
    </location>
</feature>
<keyword evidence="26" id="KW-0560">Oxidoreductase</keyword>